<gene>
    <name evidence="2" type="ORF">AAHA92_13652</name>
</gene>
<evidence type="ECO:0000313" key="3">
    <source>
        <dbReference type="Proteomes" id="UP001567538"/>
    </source>
</evidence>
<dbReference type="PANTHER" id="PTHR31033:SF36">
    <property type="match status" value="1"/>
</dbReference>
<comment type="caution">
    <text evidence="2">The sequence shown here is derived from an EMBL/GenBank/DDBJ whole genome shotgun (WGS) entry which is preliminary data.</text>
</comment>
<dbReference type="Proteomes" id="UP001567538">
    <property type="component" value="Unassembled WGS sequence"/>
</dbReference>
<dbReference type="EMBL" id="JBEAFC010000006">
    <property type="protein sequence ID" value="KAL1552910.1"/>
    <property type="molecule type" value="Genomic_DNA"/>
</dbReference>
<evidence type="ECO:0000313" key="2">
    <source>
        <dbReference type="EMBL" id="KAL1552910.1"/>
    </source>
</evidence>
<reference evidence="2 3" key="1">
    <citation type="submission" date="2024-06" db="EMBL/GenBank/DDBJ databases">
        <title>A chromosome level genome sequence of Diviner's sage (Salvia divinorum).</title>
        <authorList>
            <person name="Ford S.A."/>
            <person name="Ro D.-K."/>
            <person name="Ness R.W."/>
            <person name="Phillips M.A."/>
        </authorList>
    </citation>
    <scope>NUCLEOTIDE SEQUENCE [LARGE SCALE GENOMIC DNA]</scope>
    <source>
        <strain evidence="2">SAF-2024a</strain>
        <tissue evidence="2">Leaf</tissue>
    </source>
</reference>
<dbReference type="AlphaFoldDB" id="A0ABD1H905"/>
<name>A0ABD1H905_SALDI</name>
<protein>
    <submittedName>
        <fullName evidence="2">Uncharacterized protein</fullName>
    </submittedName>
</protein>
<organism evidence="2 3">
    <name type="scientific">Salvia divinorum</name>
    <name type="common">Maria pastora</name>
    <name type="synonym">Diviner's sage</name>
    <dbReference type="NCBI Taxonomy" id="28513"/>
    <lineage>
        <taxon>Eukaryota</taxon>
        <taxon>Viridiplantae</taxon>
        <taxon>Streptophyta</taxon>
        <taxon>Embryophyta</taxon>
        <taxon>Tracheophyta</taxon>
        <taxon>Spermatophyta</taxon>
        <taxon>Magnoliopsida</taxon>
        <taxon>eudicotyledons</taxon>
        <taxon>Gunneridae</taxon>
        <taxon>Pentapetalae</taxon>
        <taxon>asterids</taxon>
        <taxon>lamiids</taxon>
        <taxon>Lamiales</taxon>
        <taxon>Lamiaceae</taxon>
        <taxon>Nepetoideae</taxon>
        <taxon>Mentheae</taxon>
        <taxon>Salviinae</taxon>
        <taxon>Salvia</taxon>
        <taxon>Salvia subgen. Calosphace</taxon>
    </lineage>
</organism>
<feature type="compositionally biased region" description="Basic and acidic residues" evidence="1">
    <location>
        <begin position="106"/>
        <end position="116"/>
    </location>
</feature>
<feature type="region of interest" description="Disordered" evidence="1">
    <location>
        <begin position="94"/>
        <end position="116"/>
    </location>
</feature>
<proteinExistence type="predicted"/>
<evidence type="ECO:0000256" key="1">
    <source>
        <dbReference type="SAM" id="MobiDB-lite"/>
    </source>
</evidence>
<keyword evidence="3" id="KW-1185">Reference proteome</keyword>
<sequence length="116" mass="13074">MDFFFGHSNIFRCPFLKNINEPTNFSFTSSMAFPIPARDGKGSIFEDGPNFDMAFRLFPWTKWCCSAFRQLKQPPSASLVLVQEDLLVLTRSLKSGGKTTRNQNPQKEESSSKGGN</sequence>
<accession>A0ABD1H905</accession>
<dbReference type="PANTHER" id="PTHR31033">
    <property type="entry name" value="PROTEIN, PUTATIVE-RELATED"/>
    <property type="match status" value="1"/>
</dbReference>